<dbReference type="AlphaFoldDB" id="A0AAN6LY16"/>
<evidence type="ECO:0000259" key="6">
    <source>
        <dbReference type="PROSITE" id="PS51387"/>
    </source>
</evidence>
<feature type="signal peptide" evidence="5">
    <location>
        <begin position="1"/>
        <end position="18"/>
    </location>
</feature>
<evidence type="ECO:0000256" key="4">
    <source>
        <dbReference type="ARBA" id="ARBA00023002"/>
    </source>
</evidence>
<keyword evidence="8" id="KW-1185">Reference proteome</keyword>
<comment type="caution">
    <text evidence="7">The sequence shown here is derived from an EMBL/GenBank/DDBJ whole genome shotgun (WGS) entry which is preliminary data.</text>
</comment>
<keyword evidence="3" id="KW-0274">FAD</keyword>
<dbReference type="PANTHER" id="PTHR42973">
    <property type="entry name" value="BINDING OXIDOREDUCTASE, PUTATIVE (AFU_ORTHOLOGUE AFUA_1G17690)-RELATED"/>
    <property type="match status" value="1"/>
</dbReference>
<dbReference type="InterPro" id="IPR016169">
    <property type="entry name" value="FAD-bd_PCMH_sub2"/>
</dbReference>
<dbReference type="Pfam" id="PF01565">
    <property type="entry name" value="FAD_binding_4"/>
    <property type="match status" value="1"/>
</dbReference>
<organism evidence="7 8">
    <name type="scientific">Pseudopithomyces chartarum</name>
    <dbReference type="NCBI Taxonomy" id="1892770"/>
    <lineage>
        <taxon>Eukaryota</taxon>
        <taxon>Fungi</taxon>
        <taxon>Dikarya</taxon>
        <taxon>Ascomycota</taxon>
        <taxon>Pezizomycotina</taxon>
        <taxon>Dothideomycetes</taxon>
        <taxon>Pleosporomycetidae</taxon>
        <taxon>Pleosporales</taxon>
        <taxon>Massarineae</taxon>
        <taxon>Didymosphaeriaceae</taxon>
        <taxon>Pseudopithomyces</taxon>
    </lineage>
</organism>
<dbReference type="PROSITE" id="PS51387">
    <property type="entry name" value="FAD_PCMH"/>
    <property type="match status" value="1"/>
</dbReference>
<dbReference type="Proteomes" id="UP001280581">
    <property type="component" value="Unassembled WGS sequence"/>
</dbReference>
<dbReference type="GO" id="GO:0016491">
    <property type="term" value="F:oxidoreductase activity"/>
    <property type="evidence" value="ECO:0007669"/>
    <property type="project" value="UniProtKB-KW"/>
</dbReference>
<keyword evidence="2" id="KW-0285">Flavoprotein</keyword>
<comment type="similarity">
    <text evidence="1">Belongs to the oxygen-dependent FAD-linked oxidoreductase family.</text>
</comment>
<proteinExistence type="inferred from homology"/>
<dbReference type="GO" id="GO:0071949">
    <property type="term" value="F:FAD binding"/>
    <property type="evidence" value="ECO:0007669"/>
    <property type="project" value="InterPro"/>
</dbReference>
<accession>A0AAN6LY16</accession>
<protein>
    <recommendedName>
        <fullName evidence="6">FAD-binding PCMH-type domain-containing protein</fullName>
    </recommendedName>
</protein>
<evidence type="ECO:0000313" key="7">
    <source>
        <dbReference type="EMBL" id="KAK3208858.1"/>
    </source>
</evidence>
<dbReference type="InterPro" id="IPR012951">
    <property type="entry name" value="BBE"/>
</dbReference>
<evidence type="ECO:0000256" key="3">
    <source>
        <dbReference type="ARBA" id="ARBA00022827"/>
    </source>
</evidence>
<dbReference type="InterPro" id="IPR006094">
    <property type="entry name" value="Oxid_FAD_bind_N"/>
</dbReference>
<sequence length="498" mass="55048">MYAKTLASVLSLFGFTAASSYQDAAVTRCCTELAARLPNTTFARDASQSSMYYETRTSFWSSTEWLDPTCVFLPTTTADVEIAVSIFNANECPFAIRGGGHSAIRAAANIDDGILVSMKNVKDITFSKDFSTATIGAGNTWAEAYEAIEAKGYMIVAGRFGTVGTGLVLGAGFSYLNNRHGLGADNVAGYRVILANGTTVLANSTHHSDLHWALKGGGNNFGVVSHYELILHPSQGCFGGRYTYPHSSIEAVKKATYNYHVKTAIEDKDVHVLPTYVFANNETYGYTPVVSNRNATSLPPSLKAWDQIPHSNQTMKYRKYGNLANELVAGFPNGLVQSHYTFTVYPDEAYFSELFDLWEQFCTSMSHIEGFNGLHTVMPITPHAIAEGIRRGRNALGLERAKPKTTLSVFYLGVTFNNESDIDEVFPAWEVFVRTLQVRAKRKGIFFPYIMMNYSDHNQQVLASYGEENVKRLQAVQKRYDPSLVFQRLVTGGQKLPL</sequence>
<evidence type="ECO:0000256" key="5">
    <source>
        <dbReference type="SAM" id="SignalP"/>
    </source>
</evidence>
<dbReference type="InterPro" id="IPR036318">
    <property type="entry name" value="FAD-bd_PCMH-like_sf"/>
</dbReference>
<name>A0AAN6LY16_9PLEO</name>
<feature type="domain" description="FAD-binding PCMH-type" evidence="6">
    <location>
        <begin position="64"/>
        <end position="234"/>
    </location>
</feature>
<dbReference type="InterPro" id="IPR050416">
    <property type="entry name" value="FAD-linked_Oxidoreductase"/>
</dbReference>
<dbReference type="EMBL" id="WVTA01000007">
    <property type="protein sequence ID" value="KAK3208858.1"/>
    <property type="molecule type" value="Genomic_DNA"/>
</dbReference>
<dbReference type="PANTHER" id="PTHR42973:SF53">
    <property type="entry name" value="FAD-BINDING PCMH-TYPE DOMAIN-CONTAINING PROTEIN-RELATED"/>
    <property type="match status" value="1"/>
</dbReference>
<keyword evidence="4" id="KW-0560">Oxidoreductase</keyword>
<evidence type="ECO:0000313" key="8">
    <source>
        <dbReference type="Proteomes" id="UP001280581"/>
    </source>
</evidence>
<evidence type="ECO:0000256" key="1">
    <source>
        <dbReference type="ARBA" id="ARBA00005466"/>
    </source>
</evidence>
<dbReference type="Pfam" id="PF08031">
    <property type="entry name" value="BBE"/>
    <property type="match status" value="1"/>
</dbReference>
<feature type="chain" id="PRO_5043008482" description="FAD-binding PCMH-type domain-containing protein" evidence="5">
    <location>
        <begin position="19"/>
        <end position="498"/>
    </location>
</feature>
<dbReference type="Gene3D" id="3.30.465.10">
    <property type="match status" value="1"/>
</dbReference>
<reference evidence="7 8" key="1">
    <citation type="submission" date="2021-02" db="EMBL/GenBank/DDBJ databases">
        <title>Genome assembly of Pseudopithomyces chartarum.</title>
        <authorList>
            <person name="Jauregui R."/>
            <person name="Singh J."/>
            <person name="Voisey C."/>
        </authorList>
    </citation>
    <scope>NUCLEOTIDE SEQUENCE [LARGE SCALE GENOMIC DNA]</scope>
    <source>
        <strain evidence="7 8">AGR01</strain>
    </source>
</reference>
<evidence type="ECO:0000256" key="2">
    <source>
        <dbReference type="ARBA" id="ARBA00022630"/>
    </source>
</evidence>
<keyword evidence="5" id="KW-0732">Signal</keyword>
<dbReference type="InterPro" id="IPR016166">
    <property type="entry name" value="FAD-bd_PCMH"/>
</dbReference>
<dbReference type="SUPFAM" id="SSF56176">
    <property type="entry name" value="FAD-binding/transporter-associated domain-like"/>
    <property type="match status" value="1"/>
</dbReference>
<gene>
    <name evidence="7" type="ORF">GRF29_77g2270347</name>
</gene>